<feature type="transmembrane region" description="Helical" evidence="5">
    <location>
        <begin position="181"/>
        <end position="202"/>
    </location>
</feature>
<dbReference type="RefSeq" id="XP_022084722.1">
    <property type="nucleotide sequence ID" value="XM_022229030.1"/>
</dbReference>
<reference evidence="8" key="1">
    <citation type="submission" date="2025-08" db="UniProtKB">
        <authorList>
            <consortium name="RefSeq"/>
        </authorList>
    </citation>
    <scope>IDENTIFICATION</scope>
</reference>
<dbReference type="GeneID" id="110976067"/>
<comment type="subcellular location">
    <subcellularLocation>
        <location evidence="1">Membrane</location>
        <topology evidence="1">Multi-pass membrane protein</topology>
    </subcellularLocation>
</comment>
<dbReference type="InterPro" id="IPR036259">
    <property type="entry name" value="MFS_trans_sf"/>
</dbReference>
<dbReference type="InterPro" id="IPR005828">
    <property type="entry name" value="MFS_sugar_transport-like"/>
</dbReference>
<dbReference type="Proteomes" id="UP000694845">
    <property type="component" value="Unplaced"/>
</dbReference>
<dbReference type="PROSITE" id="PS50850">
    <property type="entry name" value="MFS"/>
    <property type="match status" value="1"/>
</dbReference>
<protein>
    <submittedName>
        <fullName evidence="8">Solute carrier family 22 member 13-like isoform X1</fullName>
    </submittedName>
</protein>
<proteinExistence type="predicted"/>
<keyword evidence="2 5" id="KW-0812">Transmembrane</keyword>
<feature type="transmembrane region" description="Helical" evidence="5">
    <location>
        <begin position="20"/>
        <end position="41"/>
    </location>
</feature>
<evidence type="ECO:0000256" key="3">
    <source>
        <dbReference type="ARBA" id="ARBA00022989"/>
    </source>
</evidence>
<keyword evidence="7" id="KW-1185">Reference proteome</keyword>
<feature type="transmembrane region" description="Helical" evidence="5">
    <location>
        <begin position="233"/>
        <end position="253"/>
    </location>
</feature>
<dbReference type="Gene3D" id="1.20.1250.20">
    <property type="entry name" value="MFS general substrate transporter like domains"/>
    <property type="match status" value="1"/>
</dbReference>
<dbReference type="SUPFAM" id="SSF103473">
    <property type="entry name" value="MFS general substrate transporter"/>
    <property type="match status" value="1"/>
</dbReference>
<feature type="transmembrane region" description="Helical" evidence="5">
    <location>
        <begin position="382"/>
        <end position="401"/>
    </location>
</feature>
<feature type="transmembrane region" description="Helical" evidence="5">
    <location>
        <begin position="209"/>
        <end position="227"/>
    </location>
</feature>
<name>A0A8B7XWT7_ACAPL</name>
<dbReference type="PANTHER" id="PTHR24064">
    <property type="entry name" value="SOLUTE CARRIER FAMILY 22 MEMBER"/>
    <property type="match status" value="1"/>
</dbReference>
<dbReference type="AlphaFoldDB" id="A0A8B7XWT7"/>
<dbReference type="InterPro" id="IPR020846">
    <property type="entry name" value="MFS_dom"/>
</dbReference>
<organism evidence="7 8">
    <name type="scientific">Acanthaster planci</name>
    <name type="common">Crown-of-thorns starfish</name>
    <dbReference type="NCBI Taxonomy" id="133434"/>
    <lineage>
        <taxon>Eukaryota</taxon>
        <taxon>Metazoa</taxon>
        <taxon>Echinodermata</taxon>
        <taxon>Eleutherozoa</taxon>
        <taxon>Asterozoa</taxon>
        <taxon>Asteroidea</taxon>
        <taxon>Valvatacea</taxon>
        <taxon>Valvatida</taxon>
        <taxon>Acanthasteridae</taxon>
        <taxon>Acanthaster</taxon>
    </lineage>
</organism>
<evidence type="ECO:0000313" key="7">
    <source>
        <dbReference type="Proteomes" id="UP000694845"/>
    </source>
</evidence>
<feature type="transmembrane region" description="Helical" evidence="5">
    <location>
        <begin position="497"/>
        <end position="516"/>
    </location>
</feature>
<dbReference type="CDD" id="cd17317">
    <property type="entry name" value="MFS_SLC22"/>
    <property type="match status" value="1"/>
</dbReference>
<feature type="transmembrane region" description="Helical" evidence="5">
    <location>
        <begin position="413"/>
        <end position="431"/>
    </location>
</feature>
<dbReference type="Pfam" id="PF00083">
    <property type="entry name" value="Sugar_tr"/>
    <property type="match status" value="1"/>
</dbReference>
<evidence type="ECO:0000256" key="4">
    <source>
        <dbReference type="ARBA" id="ARBA00023136"/>
    </source>
</evidence>
<feature type="transmembrane region" description="Helical" evidence="5">
    <location>
        <begin position="437"/>
        <end position="456"/>
    </location>
</feature>
<dbReference type="KEGG" id="aplc:110976067"/>
<keyword evidence="3 5" id="KW-1133">Transmembrane helix</keyword>
<feature type="transmembrane region" description="Helical" evidence="5">
    <location>
        <begin position="265"/>
        <end position="284"/>
    </location>
</feature>
<evidence type="ECO:0000256" key="2">
    <source>
        <dbReference type="ARBA" id="ARBA00022692"/>
    </source>
</evidence>
<accession>A0A8B7XWT7</accession>
<dbReference type="OrthoDB" id="2544694at2759"/>
<gene>
    <name evidence="8" type="primary">LOC110976067</name>
</gene>
<feature type="domain" description="Major facilitator superfamily (MFS) profile" evidence="6">
    <location>
        <begin position="102"/>
        <end position="521"/>
    </location>
</feature>
<evidence type="ECO:0000256" key="1">
    <source>
        <dbReference type="ARBA" id="ARBA00004141"/>
    </source>
</evidence>
<dbReference type="GO" id="GO:0016020">
    <property type="term" value="C:membrane"/>
    <property type="evidence" value="ECO:0007669"/>
    <property type="project" value="UniProtKB-SubCell"/>
</dbReference>
<keyword evidence="4 5" id="KW-0472">Membrane</keyword>
<evidence type="ECO:0000313" key="8">
    <source>
        <dbReference type="RefSeq" id="XP_022084722.1"/>
    </source>
</evidence>
<sequence length="579" mass="64497">MKLEEVIPLVGNFGRYQLFVALYTGLLCMVGCMITFGDMFFAAETDHWCQVLPAENCSIWVEFQANCTDVKKSILLPPPENENSKYPHSNCKQWDLPPGYEFDPYESLSQDANFTNDTVLCEDGWGYDTSQYKTTIISDFDLVCDKRNLPSLAQSMYFLGFLVGSFVCGSLSDWIGRKKVVFFGLFFLAAGSIVTAFSVNIYMYIAARFFAGFGNMGFYIPVFVLVVEFTGGSWRTAVTMAVSILYAFGYFFLATAAMYVREWRTLCLIISLPTLPFFIPPLFMQESVDWLVSKGRTREAEDVVRRVAKINKKTLPEVVFNDEDIQEETKESKSTIPPSVIDLFKTPNMAFKTINIMFNWTVNNLVYYGLAQSTGDLGVDEYWAFFVSGAVDIPSLIYATFGVEWFGRKWNLVVLELVAGIGCIATVFIPLGIWRTVVAMIAKFGVAASYGILYLYTSELFPTPVRSIGLGMGGVAAQLGGILSPIILLLGKYVESLPQTLFGSSAALGAILLLLMPETKGRPLPQTLKEGEEIGKCWWMCRKSDEGPISSDLDNRLCAESSLSNPAFDSKEADDLNEN</sequence>
<feature type="transmembrane region" description="Helical" evidence="5">
    <location>
        <begin position="468"/>
        <end position="491"/>
    </location>
</feature>
<feature type="transmembrane region" description="Helical" evidence="5">
    <location>
        <begin position="156"/>
        <end position="175"/>
    </location>
</feature>
<dbReference type="GO" id="GO:0022857">
    <property type="term" value="F:transmembrane transporter activity"/>
    <property type="evidence" value="ECO:0007669"/>
    <property type="project" value="InterPro"/>
</dbReference>
<evidence type="ECO:0000259" key="6">
    <source>
        <dbReference type="PROSITE" id="PS50850"/>
    </source>
</evidence>
<evidence type="ECO:0000256" key="5">
    <source>
        <dbReference type="SAM" id="Phobius"/>
    </source>
</evidence>